<dbReference type="EMBL" id="CAKOFQ010007133">
    <property type="protein sequence ID" value="CAH1992061.1"/>
    <property type="molecule type" value="Genomic_DNA"/>
</dbReference>
<gene>
    <name evidence="1" type="ORF">ACAOBT_LOCUS20654</name>
</gene>
<name>A0A9P0LAV1_ACAOB</name>
<accession>A0A9P0LAV1</accession>
<organism evidence="1 2">
    <name type="scientific">Acanthoscelides obtectus</name>
    <name type="common">Bean weevil</name>
    <name type="synonym">Bruchus obtectus</name>
    <dbReference type="NCBI Taxonomy" id="200917"/>
    <lineage>
        <taxon>Eukaryota</taxon>
        <taxon>Metazoa</taxon>
        <taxon>Ecdysozoa</taxon>
        <taxon>Arthropoda</taxon>
        <taxon>Hexapoda</taxon>
        <taxon>Insecta</taxon>
        <taxon>Pterygota</taxon>
        <taxon>Neoptera</taxon>
        <taxon>Endopterygota</taxon>
        <taxon>Coleoptera</taxon>
        <taxon>Polyphaga</taxon>
        <taxon>Cucujiformia</taxon>
        <taxon>Chrysomeloidea</taxon>
        <taxon>Chrysomelidae</taxon>
        <taxon>Bruchinae</taxon>
        <taxon>Bruchini</taxon>
        <taxon>Acanthoscelides</taxon>
    </lineage>
</organism>
<dbReference type="Proteomes" id="UP001152888">
    <property type="component" value="Unassembled WGS sequence"/>
</dbReference>
<comment type="caution">
    <text evidence="1">The sequence shown here is derived from an EMBL/GenBank/DDBJ whole genome shotgun (WGS) entry which is preliminary data.</text>
</comment>
<evidence type="ECO:0000313" key="1">
    <source>
        <dbReference type="EMBL" id="CAH1992061.1"/>
    </source>
</evidence>
<proteinExistence type="predicted"/>
<reference evidence="1" key="1">
    <citation type="submission" date="2022-03" db="EMBL/GenBank/DDBJ databases">
        <authorList>
            <person name="Sayadi A."/>
        </authorList>
    </citation>
    <scope>NUCLEOTIDE SEQUENCE</scope>
</reference>
<keyword evidence="2" id="KW-1185">Reference proteome</keyword>
<evidence type="ECO:0000313" key="2">
    <source>
        <dbReference type="Proteomes" id="UP001152888"/>
    </source>
</evidence>
<protein>
    <submittedName>
        <fullName evidence="1">Uncharacterized protein</fullName>
    </submittedName>
</protein>
<sequence length="71" mass="8299">MERCKHNQVIDLRSMRCCFGILLLSYQQKECSHSSYLDSLAAIRDDISLQSDRPTHRAGCYQQQLRCDHLI</sequence>
<dbReference type="AlphaFoldDB" id="A0A9P0LAV1"/>